<organism evidence="1 2">
    <name type="scientific">Ficus carica</name>
    <name type="common">Common fig</name>
    <dbReference type="NCBI Taxonomy" id="3494"/>
    <lineage>
        <taxon>Eukaryota</taxon>
        <taxon>Viridiplantae</taxon>
        <taxon>Streptophyta</taxon>
        <taxon>Embryophyta</taxon>
        <taxon>Tracheophyta</taxon>
        <taxon>Spermatophyta</taxon>
        <taxon>Magnoliopsida</taxon>
        <taxon>eudicotyledons</taxon>
        <taxon>Gunneridae</taxon>
        <taxon>Pentapetalae</taxon>
        <taxon>rosids</taxon>
        <taxon>fabids</taxon>
        <taxon>Rosales</taxon>
        <taxon>Moraceae</taxon>
        <taxon>Ficeae</taxon>
        <taxon>Ficus</taxon>
    </lineage>
</organism>
<sequence length="72" mass="8194">MALKCAETLPFPSRRCIQPCAKIQEQNPKSFESSFLKKGVRIHRHNHIAQSFYHGIEPPELPICLHNVPGLC</sequence>
<keyword evidence="2" id="KW-1185">Reference proteome</keyword>
<dbReference type="AlphaFoldDB" id="A0AA88D6N6"/>
<dbReference type="Proteomes" id="UP001187192">
    <property type="component" value="Unassembled WGS sequence"/>
</dbReference>
<evidence type="ECO:0000313" key="1">
    <source>
        <dbReference type="EMBL" id="GMN46405.1"/>
    </source>
</evidence>
<comment type="caution">
    <text evidence="1">The sequence shown here is derived from an EMBL/GenBank/DDBJ whole genome shotgun (WGS) entry which is preliminary data.</text>
</comment>
<accession>A0AA88D6N6</accession>
<name>A0AA88D6N6_FICCA</name>
<evidence type="ECO:0000313" key="2">
    <source>
        <dbReference type="Proteomes" id="UP001187192"/>
    </source>
</evidence>
<proteinExistence type="predicted"/>
<gene>
    <name evidence="1" type="ORF">TIFTF001_015606</name>
</gene>
<dbReference type="Gramene" id="FCD_00012682-RA">
    <property type="protein sequence ID" value="FCD_00012682-RA:cds"/>
    <property type="gene ID" value="FCD_00012682"/>
</dbReference>
<reference evidence="1" key="1">
    <citation type="submission" date="2023-07" db="EMBL/GenBank/DDBJ databases">
        <title>draft genome sequence of fig (Ficus carica).</title>
        <authorList>
            <person name="Takahashi T."/>
            <person name="Nishimura K."/>
        </authorList>
    </citation>
    <scope>NUCLEOTIDE SEQUENCE</scope>
</reference>
<dbReference type="EMBL" id="BTGU01000023">
    <property type="protein sequence ID" value="GMN46405.1"/>
    <property type="molecule type" value="Genomic_DNA"/>
</dbReference>
<protein>
    <submittedName>
        <fullName evidence="1">Uncharacterized protein</fullName>
    </submittedName>
</protein>